<feature type="transmembrane region" description="Helical" evidence="6">
    <location>
        <begin position="41"/>
        <end position="60"/>
    </location>
</feature>
<feature type="transmembrane region" description="Helical" evidence="6">
    <location>
        <begin position="212"/>
        <end position="233"/>
    </location>
</feature>
<feature type="transmembrane region" description="Helical" evidence="6">
    <location>
        <begin position="124"/>
        <end position="143"/>
    </location>
</feature>
<feature type="transmembrane region" description="Helical" evidence="6">
    <location>
        <begin position="180"/>
        <end position="200"/>
    </location>
</feature>
<dbReference type="PANTHER" id="PTHR32322:SF2">
    <property type="entry name" value="EAMA DOMAIN-CONTAINING PROTEIN"/>
    <property type="match status" value="1"/>
</dbReference>
<dbReference type="RefSeq" id="WP_242621448.1">
    <property type="nucleotide sequence ID" value="NZ_SGXC01000002.1"/>
</dbReference>
<dbReference type="EMBL" id="SGXC01000002">
    <property type="protein sequence ID" value="RZS80249.1"/>
    <property type="molecule type" value="Genomic_DNA"/>
</dbReference>
<protein>
    <submittedName>
        <fullName evidence="8">EamA-like transporter family protein</fullName>
    </submittedName>
</protein>
<organism evidence="8 9">
    <name type="scientific">Pigmentiphaga kullae</name>
    <dbReference type="NCBI Taxonomy" id="151784"/>
    <lineage>
        <taxon>Bacteria</taxon>
        <taxon>Pseudomonadati</taxon>
        <taxon>Pseudomonadota</taxon>
        <taxon>Betaproteobacteria</taxon>
        <taxon>Burkholderiales</taxon>
        <taxon>Alcaligenaceae</taxon>
        <taxon>Pigmentiphaga</taxon>
    </lineage>
</organism>
<dbReference type="SUPFAM" id="SSF103481">
    <property type="entry name" value="Multidrug resistance efflux transporter EmrE"/>
    <property type="match status" value="2"/>
</dbReference>
<dbReference type="InterPro" id="IPR050638">
    <property type="entry name" value="AA-Vitamin_Transporters"/>
</dbReference>
<dbReference type="Proteomes" id="UP000292445">
    <property type="component" value="Unassembled WGS sequence"/>
</dbReference>
<proteinExistence type="inferred from homology"/>
<feature type="domain" description="EamA" evidence="7">
    <location>
        <begin position="15"/>
        <end position="138"/>
    </location>
</feature>
<evidence type="ECO:0000313" key="8">
    <source>
        <dbReference type="EMBL" id="RZS80249.1"/>
    </source>
</evidence>
<dbReference type="PANTHER" id="PTHR32322">
    <property type="entry name" value="INNER MEMBRANE TRANSPORTER"/>
    <property type="match status" value="1"/>
</dbReference>
<comment type="similarity">
    <text evidence="2">Belongs to the EamA transporter family.</text>
</comment>
<feature type="transmembrane region" description="Helical" evidence="6">
    <location>
        <begin position="245"/>
        <end position="261"/>
    </location>
</feature>
<keyword evidence="3 6" id="KW-0812">Transmembrane</keyword>
<name>A0A4Q7NBG7_9BURK</name>
<dbReference type="AlphaFoldDB" id="A0A4Q7NBG7"/>
<feature type="transmembrane region" description="Helical" evidence="6">
    <location>
        <begin position="267"/>
        <end position="285"/>
    </location>
</feature>
<comment type="caution">
    <text evidence="8">The sequence shown here is derived from an EMBL/GenBank/DDBJ whole genome shotgun (WGS) entry which is preliminary data.</text>
</comment>
<evidence type="ECO:0000256" key="5">
    <source>
        <dbReference type="ARBA" id="ARBA00023136"/>
    </source>
</evidence>
<dbReference type="InterPro" id="IPR000620">
    <property type="entry name" value="EamA_dom"/>
</dbReference>
<comment type="subcellular location">
    <subcellularLocation>
        <location evidence="1">Membrane</location>
        <topology evidence="1">Multi-pass membrane protein</topology>
    </subcellularLocation>
</comment>
<feature type="domain" description="EamA" evidence="7">
    <location>
        <begin position="151"/>
        <end position="281"/>
    </location>
</feature>
<accession>A0A4Q7NBG7</accession>
<evidence type="ECO:0000259" key="7">
    <source>
        <dbReference type="Pfam" id="PF00892"/>
    </source>
</evidence>
<evidence type="ECO:0000256" key="4">
    <source>
        <dbReference type="ARBA" id="ARBA00022989"/>
    </source>
</evidence>
<feature type="transmembrane region" description="Helical" evidence="6">
    <location>
        <begin position="9"/>
        <end position="29"/>
    </location>
</feature>
<dbReference type="Pfam" id="PF00892">
    <property type="entry name" value="EamA"/>
    <property type="match status" value="2"/>
</dbReference>
<dbReference type="InterPro" id="IPR037185">
    <property type="entry name" value="EmrE-like"/>
</dbReference>
<evidence type="ECO:0000313" key="9">
    <source>
        <dbReference type="Proteomes" id="UP000292445"/>
    </source>
</evidence>
<keyword evidence="9" id="KW-1185">Reference proteome</keyword>
<sequence length="287" mass="30229">MGSPLPSRLISPFFVLIWSTGFVVARYGLPYAEPLTFLSMRFAGVLAVLAPFSIGAGIAWPSRRQGIHMAVAGVLLQAGYLGGVWIAIHLGMGAGLAALVVGLQPLLTAVAGRWMGEPPSARQWAGLVLGFVGVALVVGNRIGTLGLTWQALAFAVAALLSITAGTVYQRRFCPGVDLRAGLLLQFGASLAVVLPAAWWFETMAVQWTWALAGAWAWSVFALSIGAICLLFLLIRRGAATRVASLMYLTPAVTALMAWAAFDEPLTATMVAGMALSAFAVAWAQGKR</sequence>
<reference evidence="8 9" key="1">
    <citation type="submission" date="2019-02" db="EMBL/GenBank/DDBJ databases">
        <title>Genomic Encyclopedia of Type Strains, Phase IV (KMG-IV): sequencing the most valuable type-strain genomes for metagenomic binning, comparative biology and taxonomic classification.</title>
        <authorList>
            <person name="Goeker M."/>
        </authorList>
    </citation>
    <scope>NUCLEOTIDE SEQUENCE [LARGE SCALE GENOMIC DNA]</scope>
    <source>
        <strain evidence="8 9">K24</strain>
    </source>
</reference>
<evidence type="ECO:0000256" key="1">
    <source>
        <dbReference type="ARBA" id="ARBA00004141"/>
    </source>
</evidence>
<evidence type="ECO:0000256" key="2">
    <source>
        <dbReference type="ARBA" id="ARBA00007362"/>
    </source>
</evidence>
<keyword evidence="4 6" id="KW-1133">Transmembrane helix</keyword>
<feature type="transmembrane region" description="Helical" evidence="6">
    <location>
        <begin position="149"/>
        <end position="168"/>
    </location>
</feature>
<dbReference type="GO" id="GO:0016020">
    <property type="term" value="C:membrane"/>
    <property type="evidence" value="ECO:0007669"/>
    <property type="project" value="UniProtKB-SubCell"/>
</dbReference>
<evidence type="ECO:0000256" key="6">
    <source>
        <dbReference type="SAM" id="Phobius"/>
    </source>
</evidence>
<evidence type="ECO:0000256" key="3">
    <source>
        <dbReference type="ARBA" id="ARBA00022692"/>
    </source>
</evidence>
<gene>
    <name evidence="8" type="ORF">EV675_2845</name>
</gene>
<keyword evidence="5 6" id="KW-0472">Membrane</keyword>